<gene>
    <name evidence="19" type="ORF">SAMN04488244_10725</name>
</gene>
<feature type="domain" description="Phosphoribosyltransferase" evidence="18">
    <location>
        <begin position="49"/>
        <end position="191"/>
    </location>
</feature>
<dbReference type="UniPathway" id="UPA00591">
    <property type="reaction ID" value="UER00648"/>
</dbReference>
<evidence type="ECO:0000313" key="20">
    <source>
        <dbReference type="Proteomes" id="UP000236721"/>
    </source>
</evidence>
<keyword evidence="14 17" id="KW-0460">Magnesium</keyword>
<comment type="function">
    <text evidence="2">Purine salvage pathway enzyme which catalyzes the transfer of the ribosyl-5-phosphate group from 5-phospho-alpha-D-ribose 1-diphosphate (PRPP) to the N9 position of hypoxanthine to yield IMP (inosine 5'-monophosphate). To a lesser extent, can also act on guanine leading to GMP, but shows a highly less efficient activity with xanthine.</text>
</comment>
<organism evidence="19 20">
    <name type="scientific">Vibrio hangzhouensis</name>
    <dbReference type="NCBI Taxonomy" id="462991"/>
    <lineage>
        <taxon>Bacteria</taxon>
        <taxon>Pseudomonadati</taxon>
        <taxon>Pseudomonadota</taxon>
        <taxon>Gammaproteobacteria</taxon>
        <taxon>Vibrionales</taxon>
        <taxon>Vibrionaceae</taxon>
        <taxon>Vibrio</taxon>
    </lineage>
</organism>
<evidence type="ECO:0000256" key="9">
    <source>
        <dbReference type="ARBA" id="ARBA00022676"/>
    </source>
</evidence>
<dbReference type="FunFam" id="3.40.50.2020:FF:000006">
    <property type="entry name" value="Hypoxanthine phosphoribosyltransferase"/>
    <property type="match status" value="1"/>
</dbReference>
<evidence type="ECO:0000256" key="17">
    <source>
        <dbReference type="RuleBase" id="RU364099"/>
    </source>
</evidence>
<comment type="cofactor">
    <cofactor evidence="1 17">
        <name>Mg(2+)</name>
        <dbReference type="ChEBI" id="CHEBI:18420"/>
    </cofactor>
</comment>
<comment type="subcellular location">
    <subcellularLocation>
        <location evidence="3 17">Cytoplasm</location>
    </subcellularLocation>
</comment>
<keyword evidence="10 17" id="KW-0808">Transferase</keyword>
<dbReference type="CDD" id="cd06223">
    <property type="entry name" value="PRTases_typeI"/>
    <property type="match status" value="1"/>
</dbReference>
<dbReference type="SUPFAM" id="SSF53271">
    <property type="entry name" value="PRTase-like"/>
    <property type="match status" value="1"/>
</dbReference>
<proteinExistence type="inferred from homology"/>
<reference evidence="20" key="1">
    <citation type="submission" date="2016-10" db="EMBL/GenBank/DDBJ databases">
        <authorList>
            <person name="Varghese N."/>
            <person name="Submissions S."/>
        </authorList>
    </citation>
    <scope>NUCLEOTIDE SEQUENCE [LARGE SCALE GENOMIC DNA]</scope>
    <source>
        <strain evidence="20">CGMCC 1.7062</strain>
    </source>
</reference>
<evidence type="ECO:0000313" key="19">
    <source>
        <dbReference type="EMBL" id="SEG10146.1"/>
    </source>
</evidence>
<evidence type="ECO:0000256" key="10">
    <source>
        <dbReference type="ARBA" id="ARBA00022679"/>
    </source>
</evidence>
<name>A0A1H5XG14_9VIBR</name>
<dbReference type="Proteomes" id="UP000236721">
    <property type="component" value="Unassembled WGS sequence"/>
</dbReference>
<dbReference type="GO" id="GO:0000287">
    <property type="term" value="F:magnesium ion binding"/>
    <property type="evidence" value="ECO:0007669"/>
    <property type="project" value="TreeGrafter"/>
</dbReference>
<dbReference type="AlphaFoldDB" id="A0A1H5XG14"/>
<evidence type="ECO:0000256" key="6">
    <source>
        <dbReference type="ARBA" id="ARBA00011895"/>
    </source>
</evidence>
<dbReference type="PANTHER" id="PTHR43340">
    <property type="entry name" value="HYPOXANTHINE-GUANINE PHOSPHORIBOSYLTRANSFERASE"/>
    <property type="match status" value="1"/>
</dbReference>
<dbReference type="Pfam" id="PF00156">
    <property type="entry name" value="Pribosyltran"/>
    <property type="match status" value="1"/>
</dbReference>
<evidence type="ECO:0000256" key="5">
    <source>
        <dbReference type="ARBA" id="ARBA00008391"/>
    </source>
</evidence>
<dbReference type="GO" id="GO:0032264">
    <property type="term" value="P:IMP salvage"/>
    <property type="evidence" value="ECO:0007669"/>
    <property type="project" value="UniProtKB-UniPathway"/>
</dbReference>
<evidence type="ECO:0000259" key="18">
    <source>
        <dbReference type="Pfam" id="PF00156"/>
    </source>
</evidence>
<evidence type="ECO:0000256" key="15">
    <source>
        <dbReference type="ARBA" id="ARBA00048811"/>
    </source>
</evidence>
<dbReference type="InterPro" id="IPR050408">
    <property type="entry name" value="HGPRT"/>
</dbReference>
<dbReference type="GO" id="GO:0000166">
    <property type="term" value="F:nucleotide binding"/>
    <property type="evidence" value="ECO:0007669"/>
    <property type="project" value="UniProtKB-KW"/>
</dbReference>
<dbReference type="NCBIfam" id="TIGR01203">
    <property type="entry name" value="HGPRTase"/>
    <property type="match status" value="1"/>
</dbReference>
<evidence type="ECO:0000256" key="8">
    <source>
        <dbReference type="ARBA" id="ARBA00022490"/>
    </source>
</evidence>
<keyword evidence="11 17" id="KW-0479">Metal-binding</keyword>
<keyword evidence="8 17" id="KW-0963">Cytoplasm</keyword>
<comment type="similarity">
    <text evidence="5 17">Belongs to the purine/pyrimidine phosphoribosyltransferase family.</text>
</comment>
<evidence type="ECO:0000256" key="7">
    <source>
        <dbReference type="ARBA" id="ARBA00014105"/>
    </source>
</evidence>
<keyword evidence="9 17" id="KW-0328">Glycosyltransferase</keyword>
<evidence type="ECO:0000256" key="3">
    <source>
        <dbReference type="ARBA" id="ARBA00004496"/>
    </source>
</evidence>
<evidence type="ECO:0000256" key="13">
    <source>
        <dbReference type="ARBA" id="ARBA00022741"/>
    </source>
</evidence>
<dbReference type="GO" id="GO:0006178">
    <property type="term" value="P:guanine salvage"/>
    <property type="evidence" value="ECO:0007669"/>
    <property type="project" value="TreeGrafter"/>
</dbReference>
<evidence type="ECO:0000256" key="14">
    <source>
        <dbReference type="ARBA" id="ARBA00022842"/>
    </source>
</evidence>
<dbReference type="InterPro" id="IPR005904">
    <property type="entry name" value="Hxn_phspho_trans"/>
</dbReference>
<dbReference type="InterPro" id="IPR029057">
    <property type="entry name" value="PRTase-like"/>
</dbReference>
<dbReference type="GO" id="GO:0004422">
    <property type="term" value="F:hypoxanthine phosphoribosyltransferase activity"/>
    <property type="evidence" value="ECO:0007669"/>
    <property type="project" value="InterPro"/>
</dbReference>
<accession>A0A1H5XG14</accession>
<evidence type="ECO:0000256" key="2">
    <source>
        <dbReference type="ARBA" id="ARBA00003637"/>
    </source>
</evidence>
<evidence type="ECO:0000256" key="1">
    <source>
        <dbReference type="ARBA" id="ARBA00001946"/>
    </source>
</evidence>
<dbReference type="Gene3D" id="3.40.50.2020">
    <property type="match status" value="1"/>
</dbReference>
<dbReference type="GO" id="GO:0006166">
    <property type="term" value="P:purine ribonucleoside salvage"/>
    <property type="evidence" value="ECO:0007669"/>
    <property type="project" value="UniProtKB-KW"/>
</dbReference>
<dbReference type="GO" id="GO:0032263">
    <property type="term" value="P:GMP salvage"/>
    <property type="evidence" value="ECO:0007669"/>
    <property type="project" value="TreeGrafter"/>
</dbReference>
<sequence>MLIVGDDIFFVVLAVQSADVRTSSKLINIEIDMKHTVEVMISEQEVHERVQVLGKEITEHYKGSEDLVMVGLLRGSFVFMADLARAIELTHSVDFMTASSYGNTMESSRDVRILKDLDDDIKGKDVLLVEDIIDTGNTLNKVKEILSLREPKSIQICTLLDKPSRREVEVDVKWIGFEIPDEFVVGVGIDYAQKYRHLPYIGKVVPQE</sequence>
<dbReference type="EMBL" id="FNVG01000007">
    <property type="protein sequence ID" value="SEG10146.1"/>
    <property type="molecule type" value="Genomic_DNA"/>
</dbReference>
<keyword evidence="13 17" id="KW-0547">Nucleotide-binding</keyword>
<evidence type="ECO:0000256" key="4">
    <source>
        <dbReference type="ARBA" id="ARBA00004669"/>
    </source>
</evidence>
<evidence type="ECO:0000256" key="11">
    <source>
        <dbReference type="ARBA" id="ARBA00022723"/>
    </source>
</evidence>
<evidence type="ECO:0000256" key="12">
    <source>
        <dbReference type="ARBA" id="ARBA00022726"/>
    </source>
</evidence>
<comment type="catalytic activity">
    <reaction evidence="15">
        <text>GMP + diphosphate = guanine + 5-phospho-alpha-D-ribose 1-diphosphate</text>
        <dbReference type="Rhea" id="RHEA:25424"/>
        <dbReference type="ChEBI" id="CHEBI:16235"/>
        <dbReference type="ChEBI" id="CHEBI:33019"/>
        <dbReference type="ChEBI" id="CHEBI:58017"/>
        <dbReference type="ChEBI" id="CHEBI:58115"/>
        <dbReference type="EC" id="2.4.2.8"/>
    </reaction>
    <physiologicalReaction direction="right-to-left" evidence="15">
        <dbReference type="Rhea" id="RHEA:25426"/>
    </physiologicalReaction>
</comment>
<dbReference type="PANTHER" id="PTHR43340:SF1">
    <property type="entry name" value="HYPOXANTHINE PHOSPHORIBOSYLTRANSFERASE"/>
    <property type="match status" value="1"/>
</dbReference>
<protein>
    <recommendedName>
        <fullName evidence="7 17">Hypoxanthine phosphoribosyltransferase</fullName>
        <ecNumber evidence="6 17">2.4.2.8</ecNumber>
    </recommendedName>
</protein>
<evidence type="ECO:0000256" key="16">
    <source>
        <dbReference type="ARBA" id="ARBA00049402"/>
    </source>
</evidence>
<comment type="catalytic activity">
    <reaction evidence="16">
        <text>IMP + diphosphate = hypoxanthine + 5-phospho-alpha-D-ribose 1-diphosphate</text>
        <dbReference type="Rhea" id="RHEA:17973"/>
        <dbReference type="ChEBI" id="CHEBI:17368"/>
        <dbReference type="ChEBI" id="CHEBI:33019"/>
        <dbReference type="ChEBI" id="CHEBI:58017"/>
        <dbReference type="ChEBI" id="CHEBI:58053"/>
        <dbReference type="EC" id="2.4.2.8"/>
    </reaction>
    <physiologicalReaction direction="right-to-left" evidence="16">
        <dbReference type="Rhea" id="RHEA:17975"/>
    </physiologicalReaction>
</comment>
<dbReference type="InterPro" id="IPR000836">
    <property type="entry name" value="PRTase_dom"/>
</dbReference>
<dbReference type="GO" id="GO:0052657">
    <property type="term" value="F:guanine phosphoribosyltransferase activity"/>
    <property type="evidence" value="ECO:0007669"/>
    <property type="project" value="UniProtKB-ARBA"/>
</dbReference>
<comment type="pathway">
    <text evidence="4 17">Purine metabolism; IMP biosynthesis via salvage pathway; IMP from hypoxanthine: step 1/1.</text>
</comment>
<dbReference type="GO" id="GO:0046100">
    <property type="term" value="P:hypoxanthine metabolic process"/>
    <property type="evidence" value="ECO:0007669"/>
    <property type="project" value="TreeGrafter"/>
</dbReference>
<keyword evidence="12 17" id="KW-0660">Purine salvage</keyword>
<dbReference type="GO" id="GO:0005829">
    <property type="term" value="C:cytosol"/>
    <property type="evidence" value="ECO:0007669"/>
    <property type="project" value="TreeGrafter"/>
</dbReference>
<keyword evidence="20" id="KW-1185">Reference proteome</keyword>
<dbReference type="EC" id="2.4.2.8" evidence="6 17"/>